<reference evidence="2" key="2">
    <citation type="journal article" date="2019" name="Genome Biol. Evol.">
        <title>Day and night: Metabolic profiles and evolutionary relationships of six axenic non-marine cyanobacteria.</title>
        <authorList>
            <person name="Will S.E."/>
            <person name="Henke P."/>
            <person name="Boedeker C."/>
            <person name="Huang S."/>
            <person name="Brinkmann H."/>
            <person name="Rohde M."/>
            <person name="Jarek M."/>
            <person name="Friedl T."/>
            <person name="Seufert S."/>
            <person name="Schumacher M."/>
            <person name="Overmann J."/>
            <person name="Neumann-Schaal M."/>
            <person name="Petersen J."/>
        </authorList>
    </citation>
    <scope>NUCLEOTIDE SEQUENCE [LARGE SCALE GENOMIC DNA]</scope>
    <source>
        <strain evidence="2">PCC 7102</strain>
    </source>
</reference>
<dbReference type="OrthoDB" id="433405at2"/>
<dbReference type="AlphaFoldDB" id="A0A433UXW4"/>
<evidence type="ECO:0000259" key="1">
    <source>
        <dbReference type="Pfam" id="PF12770"/>
    </source>
</evidence>
<dbReference type="RefSeq" id="WP_127086109.1">
    <property type="nucleotide sequence ID" value="NZ_RSCL01000028.1"/>
</dbReference>
<evidence type="ECO:0000313" key="3">
    <source>
        <dbReference type="Proteomes" id="UP000271624"/>
    </source>
</evidence>
<accession>A0A433UXW4</accession>
<dbReference type="Pfam" id="PF12770">
    <property type="entry name" value="CHAT"/>
    <property type="match status" value="1"/>
</dbReference>
<proteinExistence type="predicted"/>
<gene>
    <name evidence="2" type="ORF">DSM106972_080560</name>
</gene>
<comment type="caution">
    <text evidence="2">The sequence shown here is derived from an EMBL/GenBank/DDBJ whole genome shotgun (WGS) entry which is preliminary data.</text>
</comment>
<evidence type="ECO:0000313" key="2">
    <source>
        <dbReference type="EMBL" id="RUS98670.1"/>
    </source>
</evidence>
<name>A0A433UXW4_9CYAN</name>
<reference evidence="2" key="1">
    <citation type="submission" date="2018-12" db="EMBL/GenBank/DDBJ databases">
        <authorList>
            <person name="Will S."/>
            <person name="Neumann-Schaal M."/>
            <person name="Henke P."/>
        </authorList>
    </citation>
    <scope>NUCLEOTIDE SEQUENCE</scope>
    <source>
        <strain evidence="2">PCC 7102</strain>
    </source>
</reference>
<dbReference type="EMBL" id="RSCL01000028">
    <property type="protein sequence ID" value="RUS98670.1"/>
    <property type="molecule type" value="Genomic_DNA"/>
</dbReference>
<protein>
    <recommendedName>
        <fullName evidence="1">CHAT domain-containing protein</fullName>
    </recommendedName>
</protein>
<sequence length="464" mass="51493">MNKTKLTILLTFATLLTIVGLHAKFSKEPSNAVPLPSVEAPKKTKLPVSPLKPEVLQKILDTQNVNSGIEYVEKSWQQQYQDYLQAKLPSNQIFDAQQMSRILDKLHQQSGKKSALIYAIPTAKHLELMLVAPGITPIHKRIPAGKRDELIKLVSKFRTAIVNPNLPRDEYLSSGKQIYELVIAPLEETLQRQKINNLIFCLGGGLRTVPLAAINDGKRFLIEKYSLGIIPAFNLLDFNRGNIAQTQILAMGASQFQTQEPLPAVPLELSSIVNNEWKGKSLLNQAFTPANLKLQRAIYPFGIVHLATHAELSPDSVEHSYIQFWDKKVRLDELKTLNLNKPPVQLLVLSACRTALGNPQAELGFAGLAVQSGASSTIASLWSVDDAGTLALMSQFYQQLKDTSIKSEALRQTQIAMIKQQVSLKNNPAIRGSSNLPTNIPNLNSRELSHPYYWAGFTLIGNPW</sequence>
<keyword evidence="3" id="KW-1185">Reference proteome</keyword>
<feature type="domain" description="CHAT" evidence="1">
    <location>
        <begin position="174"/>
        <end position="462"/>
    </location>
</feature>
<dbReference type="Proteomes" id="UP000271624">
    <property type="component" value="Unassembled WGS sequence"/>
</dbReference>
<organism evidence="2 3">
    <name type="scientific">Dulcicalothrix desertica PCC 7102</name>
    <dbReference type="NCBI Taxonomy" id="232991"/>
    <lineage>
        <taxon>Bacteria</taxon>
        <taxon>Bacillati</taxon>
        <taxon>Cyanobacteriota</taxon>
        <taxon>Cyanophyceae</taxon>
        <taxon>Nostocales</taxon>
        <taxon>Calotrichaceae</taxon>
        <taxon>Dulcicalothrix</taxon>
    </lineage>
</organism>
<dbReference type="InterPro" id="IPR024983">
    <property type="entry name" value="CHAT_dom"/>
</dbReference>